<dbReference type="Proteomes" id="UP000293952">
    <property type="component" value="Unassembled WGS sequence"/>
</dbReference>
<accession>A0A4Q4KEZ8</accession>
<dbReference type="InterPro" id="IPR002035">
    <property type="entry name" value="VWF_A"/>
</dbReference>
<evidence type="ECO:0000256" key="1">
    <source>
        <dbReference type="SAM" id="SignalP"/>
    </source>
</evidence>
<name>A0A4Q4KEZ8_9FLAO</name>
<dbReference type="Pfam" id="PF00092">
    <property type="entry name" value="VWA"/>
    <property type="match status" value="1"/>
</dbReference>
<dbReference type="EMBL" id="SETE01000010">
    <property type="protein sequence ID" value="RYM30794.1"/>
    <property type="molecule type" value="Genomic_DNA"/>
</dbReference>
<dbReference type="AlphaFoldDB" id="A0A4Q4KEZ8"/>
<gene>
    <name evidence="3" type="ORF">ERX46_17080</name>
</gene>
<dbReference type="InterPro" id="IPR036465">
    <property type="entry name" value="vWFA_dom_sf"/>
</dbReference>
<dbReference type="OrthoDB" id="5348860at2"/>
<dbReference type="RefSeq" id="WP_130095084.1">
    <property type="nucleotide sequence ID" value="NZ_SETE01000010.1"/>
</dbReference>
<proteinExistence type="predicted"/>
<protein>
    <submittedName>
        <fullName evidence="3">VWA domain-containing protein</fullName>
    </submittedName>
</protein>
<organism evidence="3 4">
    <name type="scientific">Brumimicrobium glaciale</name>
    <dbReference type="NCBI Taxonomy" id="200475"/>
    <lineage>
        <taxon>Bacteria</taxon>
        <taxon>Pseudomonadati</taxon>
        <taxon>Bacteroidota</taxon>
        <taxon>Flavobacteriia</taxon>
        <taxon>Flavobacteriales</taxon>
        <taxon>Crocinitomicaceae</taxon>
        <taxon>Brumimicrobium</taxon>
    </lineage>
</organism>
<evidence type="ECO:0000313" key="4">
    <source>
        <dbReference type="Proteomes" id="UP000293952"/>
    </source>
</evidence>
<keyword evidence="1" id="KW-0732">Signal</keyword>
<dbReference type="SMART" id="SM00327">
    <property type="entry name" value="VWA"/>
    <property type="match status" value="1"/>
</dbReference>
<feature type="signal peptide" evidence="1">
    <location>
        <begin position="1"/>
        <end position="18"/>
    </location>
</feature>
<dbReference type="PROSITE" id="PS50234">
    <property type="entry name" value="VWFA"/>
    <property type="match status" value="1"/>
</dbReference>
<sequence length="450" mass="50540">MKKLIVAVFICFAGYSYAQEELTRILFVLDASNSMNKKWGNESRFVTAKRIVSNSVDSLRGIPNLEIALRVYGHQSPITASYQDCADTKLEVPFAKNNHDAVLNKIRTIRAKGTTPIARSLEQAADDFPDKTSRNVIILITDGIEACDDEPCVIADKLRAKGITISPFVIGLGMDMSYLSHFDCYGNYKSAEDPQAFEAVLKNVVNKALVNTTVQINLNTTSGKPLETDVTLFLYESGTKNLKYSYVHTLNEAKLPDTLVLDPSIPYDLVAKTLPEQVKTGIKILRNTHNTVELPTPQGQIKVVFNQPSRYDYVDVRVMEKGKTNTLNVQKFNATQEYIVGEYELEVLTLPRRYKTIKVSQSALNTVSIDAPGVANFSAYKIVTAQVFEVKENNEFEWVCDLLENTLSNTFILQPGKYKVVYRQKDLKSTSYTKQKDFNVYSNKTVTINL</sequence>
<evidence type="ECO:0000259" key="2">
    <source>
        <dbReference type="PROSITE" id="PS50234"/>
    </source>
</evidence>
<reference evidence="3 4" key="1">
    <citation type="submission" date="2019-02" db="EMBL/GenBank/DDBJ databases">
        <title>Genome sequence of the sea-ice species Brumimicrobium glaciale.</title>
        <authorList>
            <person name="Bowman J.P."/>
        </authorList>
    </citation>
    <scope>NUCLEOTIDE SEQUENCE [LARGE SCALE GENOMIC DNA]</scope>
    <source>
        <strain evidence="3 4">IC156</strain>
    </source>
</reference>
<dbReference type="Gene3D" id="3.40.50.410">
    <property type="entry name" value="von Willebrand factor, type A domain"/>
    <property type="match status" value="2"/>
</dbReference>
<feature type="domain" description="VWFA" evidence="2">
    <location>
        <begin position="24"/>
        <end position="204"/>
    </location>
</feature>
<keyword evidence="4" id="KW-1185">Reference proteome</keyword>
<dbReference type="SUPFAM" id="SSF53300">
    <property type="entry name" value="vWA-like"/>
    <property type="match status" value="1"/>
</dbReference>
<comment type="caution">
    <text evidence="3">The sequence shown here is derived from an EMBL/GenBank/DDBJ whole genome shotgun (WGS) entry which is preliminary data.</text>
</comment>
<evidence type="ECO:0000313" key="3">
    <source>
        <dbReference type="EMBL" id="RYM30794.1"/>
    </source>
</evidence>
<feature type="chain" id="PRO_5020975490" evidence="1">
    <location>
        <begin position="19"/>
        <end position="450"/>
    </location>
</feature>